<dbReference type="AlphaFoldDB" id="A0AA91U1S0"/>
<name>A0AA91U1S0_9GAMM</name>
<proteinExistence type="predicted"/>
<evidence type="ECO:0000313" key="3">
    <source>
        <dbReference type="Proteomes" id="UP000243750"/>
    </source>
</evidence>
<gene>
    <name evidence="1" type="ORF">CO192_12935</name>
    <name evidence="2" type="ORF">EAO82_20550</name>
</gene>
<reference evidence="2 4" key="2">
    <citation type="submission" date="2018-10" db="EMBL/GenBank/DDBJ databases">
        <title>Complete genome sequence of Pseudomonas pelagia strain Kongs-67.</title>
        <authorList>
            <person name="Sinha R.K."/>
            <person name="Krishnan K."/>
        </authorList>
    </citation>
    <scope>NUCLEOTIDE SEQUENCE [LARGE SCALE GENOMIC DNA]</scope>
    <source>
        <strain evidence="2 4">Kongs-67</strain>
    </source>
</reference>
<evidence type="ECO:0000313" key="1">
    <source>
        <dbReference type="EMBL" id="PCC98967.1"/>
    </source>
</evidence>
<organism evidence="1 3">
    <name type="scientific">Halopseudomonas pelagia</name>
    <dbReference type="NCBI Taxonomy" id="553151"/>
    <lineage>
        <taxon>Bacteria</taxon>
        <taxon>Pseudomonadati</taxon>
        <taxon>Pseudomonadota</taxon>
        <taxon>Gammaproteobacteria</taxon>
        <taxon>Pseudomonadales</taxon>
        <taxon>Pseudomonadaceae</taxon>
        <taxon>Halopseudomonas</taxon>
    </lineage>
</organism>
<protein>
    <submittedName>
        <fullName evidence="1">Uncharacterized protein</fullName>
    </submittedName>
</protein>
<keyword evidence="4" id="KW-1185">Reference proteome</keyword>
<evidence type="ECO:0000313" key="2">
    <source>
        <dbReference type="EMBL" id="QFY58533.1"/>
    </source>
</evidence>
<evidence type="ECO:0000313" key="4">
    <source>
        <dbReference type="Proteomes" id="UP000344571"/>
    </source>
</evidence>
<dbReference type="Proteomes" id="UP000344571">
    <property type="component" value="Chromosome"/>
</dbReference>
<accession>A0AA91U1S0</accession>
<dbReference type="EMBL" id="CP033116">
    <property type="protein sequence ID" value="QFY58533.1"/>
    <property type="molecule type" value="Genomic_DNA"/>
</dbReference>
<sequence>MESFARTPQKGPKKGHLFALLVKPIEYWSFTMAKDCEAAKIIEEQLIEVYGLLLTRKQLAEVLQRRIGGLNWELGRHDSALRRALGR</sequence>
<reference evidence="1 3" key="1">
    <citation type="submission" date="2017-09" db="EMBL/GenBank/DDBJ databases">
        <title>Bacterial and phytoplankton interrelationship in Kongsfjorden, an Arctic fjord.</title>
        <authorList>
            <person name="Sinha R."/>
            <person name="Krishnan K."/>
        </authorList>
    </citation>
    <scope>NUCLEOTIDE SEQUENCE [LARGE SCALE GENOMIC DNA]</scope>
    <source>
        <strain evidence="1 3">58</strain>
    </source>
</reference>
<dbReference type="EMBL" id="NWMT01000161">
    <property type="protein sequence ID" value="PCC98967.1"/>
    <property type="molecule type" value="Genomic_DNA"/>
</dbReference>
<dbReference type="Proteomes" id="UP000243750">
    <property type="component" value="Unassembled WGS sequence"/>
</dbReference>